<accession>A0A134BCU5</accession>
<evidence type="ECO:0000313" key="2">
    <source>
        <dbReference type="Proteomes" id="UP000070224"/>
    </source>
</evidence>
<dbReference type="STRING" id="322095.HMPREF3185_00447"/>
<evidence type="ECO:0000313" key="1">
    <source>
        <dbReference type="EMBL" id="KXB77690.1"/>
    </source>
</evidence>
<name>A0A134BCU5_9PORP</name>
<protein>
    <submittedName>
        <fullName evidence="1">Uncharacterized protein</fullName>
    </submittedName>
</protein>
<reference evidence="2" key="1">
    <citation type="submission" date="2016-01" db="EMBL/GenBank/DDBJ databases">
        <authorList>
            <person name="Mitreva M."/>
            <person name="Pepin K.H."/>
            <person name="Mihindukulasuriya K.A."/>
            <person name="Fulton R."/>
            <person name="Fronick C."/>
            <person name="O'Laughlin M."/>
            <person name="Miner T."/>
            <person name="Herter B."/>
            <person name="Rosa B.A."/>
            <person name="Cordes M."/>
            <person name="Tomlinson C."/>
            <person name="Wollam A."/>
            <person name="Palsikar V.B."/>
            <person name="Mardis E.R."/>
            <person name="Wilson R.K."/>
        </authorList>
    </citation>
    <scope>NUCLEOTIDE SEQUENCE [LARGE SCALE GENOMIC DNA]</scope>
    <source>
        <strain evidence="2">KA00683</strain>
    </source>
</reference>
<gene>
    <name evidence="1" type="ORF">HMPREF3185_00447</name>
</gene>
<proteinExistence type="predicted"/>
<comment type="caution">
    <text evidence="1">The sequence shown here is derived from an EMBL/GenBank/DDBJ whole genome shotgun (WGS) entry which is preliminary data.</text>
</comment>
<dbReference type="OrthoDB" id="1092745at2"/>
<dbReference type="PATRIC" id="fig|322095.3.peg.442"/>
<keyword evidence="2" id="KW-1185">Reference proteome</keyword>
<dbReference type="Proteomes" id="UP000070224">
    <property type="component" value="Unassembled WGS sequence"/>
</dbReference>
<dbReference type="AlphaFoldDB" id="A0A134BCU5"/>
<sequence length="156" mass="17698">MKMIIGLFGPKLTGKRDTLKRLIELLCKENNNKCDRFESIEGSSLLRWKNKNIAVAISDASVSKVNERITFFEDKNWDILIIATKTRGRGSQAVHAYVDRNASMRLIWVGKNYSTSSAEFINEAQAKELHDFIDLIIDKWGELSEDNSSSSDPVTE</sequence>
<dbReference type="RefSeq" id="WP_060934963.1">
    <property type="nucleotide sequence ID" value="NZ_KQ960419.1"/>
</dbReference>
<organism evidence="1 2">
    <name type="scientific">Porphyromonas somerae</name>
    <dbReference type="NCBI Taxonomy" id="322095"/>
    <lineage>
        <taxon>Bacteria</taxon>
        <taxon>Pseudomonadati</taxon>
        <taxon>Bacteroidota</taxon>
        <taxon>Bacteroidia</taxon>
        <taxon>Bacteroidales</taxon>
        <taxon>Porphyromonadaceae</taxon>
        <taxon>Porphyromonas</taxon>
    </lineage>
</organism>
<dbReference type="EMBL" id="LSDK01000030">
    <property type="protein sequence ID" value="KXB77690.1"/>
    <property type="molecule type" value="Genomic_DNA"/>
</dbReference>